<keyword evidence="3" id="KW-1185">Reference proteome</keyword>
<reference evidence="2 3" key="1">
    <citation type="submission" date="2017-12" db="EMBL/GenBank/DDBJ databases">
        <title>Comparative genomics of Botrytis spp.</title>
        <authorList>
            <person name="Valero-Jimenez C.A."/>
            <person name="Tapia P."/>
            <person name="Veloso J."/>
            <person name="Silva-Moreno E."/>
            <person name="Staats M."/>
            <person name="Valdes J.H."/>
            <person name="Van Kan J.A.L."/>
        </authorList>
    </citation>
    <scope>NUCLEOTIDE SEQUENCE [LARGE SCALE GENOMIC DNA]</scope>
    <source>
        <strain evidence="2 3">Bh0001</strain>
    </source>
</reference>
<feature type="compositionally biased region" description="Low complexity" evidence="1">
    <location>
        <begin position="177"/>
        <end position="191"/>
    </location>
</feature>
<feature type="compositionally biased region" description="Polar residues" evidence="1">
    <location>
        <begin position="73"/>
        <end position="89"/>
    </location>
</feature>
<feature type="region of interest" description="Disordered" evidence="1">
    <location>
        <begin position="1"/>
        <end position="44"/>
    </location>
</feature>
<dbReference type="EMBL" id="PQXK01000368">
    <property type="protein sequence ID" value="TGO31998.1"/>
    <property type="molecule type" value="Genomic_DNA"/>
</dbReference>
<comment type="caution">
    <text evidence="2">The sequence shown here is derived from an EMBL/GenBank/DDBJ whole genome shotgun (WGS) entry which is preliminary data.</text>
</comment>
<sequence>MWDRLRQIVRSTPGDSQHRRRRREETERETVGVSRGRTVGETRGGTTGRAIIEAMRQNGEQAMRVGHVGQQGAAPSNSHTQSIFSSSRSWDVFRSGHPRYEDTTPPRDYDPPTSRYPRYFPSPPYGTPREVHPPFLEDGRRSTSPRSGSVASVHCNQRNTAAARHADTDSRRQTAARRISGSESRSSFGSIDDTNPRFCTSREALISPRIPHEGRSHSFRAPTRRQNHRYSYGSPKRPRTSSSRDSESVYSSY</sequence>
<organism evidence="2 3">
    <name type="scientific">Botrytis hyacinthi</name>
    <dbReference type="NCBI Taxonomy" id="278943"/>
    <lineage>
        <taxon>Eukaryota</taxon>
        <taxon>Fungi</taxon>
        <taxon>Dikarya</taxon>
        <taxon>Ascomycota</taxon>
        <taxon>Pezizomycotina</taxon>
        <taxon>Leotiomycetes</taxon>
        <taxon>Helotiales</taxon>
        <taxon>Sclerotiniaceae</taxon>
        <taxon>Botrytis</taxon>
    </lineage>
</organism>
<protein>
    <submittedName>
        <fullName evidence="2">Uncharacterized protein</fullName>
    </submittedName>
</protein>
<evidence type="ECO:0000313" key="3">
    <source>
        <dbReference type="Proteomes" id="UP000297814"/>
    </source>
</evidence>
<feature type="compositionally biased region" description="Low complexity" evidence="1">
    <location>
        <begin position="31"/>
        <end position="41"/>
    </location>
</feature>
<evidence type="ECO:0000256" key="1">
    <source>
        <dbReference type="SAM" id="MobiDB-lite"/>
    </source>
</evidence>
<proteinExistence type="predicted"/>
<feature type="compositionally biased region" description="Polar residues" evidence="1">
    <location>
        <begin position="142"/>
        <end position="160"/>
    </location>
</feature>
<accession>A0A4Z1G7S3</accession>
<feature type="region of interest" description="Disordered" evidence="1">
    <location>
        <begin position="67"/>
        <end position="253"/>
    </location>
</feature>
<dbReference type="Proteomes" id="UP000297814">
    <property type="component" value="Unassembled WGS sequence"/>
</dbReference>
<gene>
    <name evidence="2" type="ORF">BHYA_0369g00050</name>
</gene>
<name>A0A4Z1G7S3_9HELO</name>
<feature type="compositionally biased region" description="Basic and acidic residues" evidence="1">
    <location>
        <begin position="129"/>
        <end position="141"/>
    </location>
</feature>
<feature type="compositionally biased region" description="Basic and acidic residues" evidence="1">
    <location>
        <begin position="98"/>
        <end position="110"/>
    </location>
</feature>
<dbReference type="AlphaFoldDB" id="A0A4Z1G7S3"/>
<evidence type="ECO:0000313" key="2">
    <source>
        <dbReference type="EMBL" id="TGO31998.1"/>
    </source>
</evidence>